<dbReference type="Pfam" id="PF13508">
    <property type="entry name" value="Acetyltransf_7"/>
    <property type="match status" value="1"/>
</dbReference>
<sequence>MSNHIRYSFQKELPQDQVVELYAANDWSSAKIPQTLLPALRDSHSLVSAWDKNEKLVGLGNAISDGHLVVYYPHLLVHPDYQGQGIGSQILEHLKTRYKDFHMNMLTADGKAIEFYQKHGFERAGKTEPMWIYSGNDH</sequence>
<keyword evidence="2" id="KW-0012">Acyltransferase</keyword>
<dbReference type="InterPro" id="IPR016181">
    <property type="entry name" value="Acyl_CoA_acyltransferase"/>
</dbReference>
<dbReference type="GO" id="GO:0008080">
    <property type="term" value="F:N-acetyltransferase activity"/>
    <property type="evidence" value="ECO:0007669"/>
    <property type="project" value="InterPro"/>
</dbReference>
<protein>
    <submittedName>
        <fullName evidence="4">GNAT family N-acetyltransferase</fullName>
    </submittedName>
</protein>
<dbReference type="Proteomes" id="UP000617628">
    <property type="component" value="Unassembled WGS sequence"/>
</dbReference>
<dbReference type="AlphaFoldDB" id="A0A934VQS0"/>
<organism evidence="4 5">
    <name type="scientific">Pelagicoccus mobilis</name>
    <dbReference type="NCBI Taxonomy" id="415221"/>
    <lineage>
        <taxon>Bacteria</taxon>
        <taxon>Pseudomonadati</taxon>
        <taxon>Verrucomicrobiota</taxon>
        <taxon>Opitutia</taxon>
        <taxon>Puniceicoccales</taxon>
        <taxon>Pelagicoccaceae</taxon>
        <taxon>Pelagicoccus</taxon>
    </lineage>
</organism>
<dbReference type="CDD" id="cd04301">
    <property type="entry name" value="NAT_SF"/>
    <property type="match status" value="1"/>
</dbReference>
<evidence type="ECO:0000313" key="5">
    <source>
        <dbReference type="Proteomes" id="UP000617628"/>
    </source>
</evidence>
<evidence type="ECO:0000256" key="1">
    <source>
        <dbReference type="ARBA" id="ARBA00022679"/>
    </source>
</evidence>
<accession>A0A934VQS0</accession>
<keyword evidence="1" id="KW-0808">Transferase</keyword>
<dbReference type="Gene3D" id="3.40.630.30">
    <property type="match status" value="1"/>
</dbReference>
<feature type="domain" description="N-acetyltransferase" evidence="3">
    <location>
        <begin position="8"/>
        <end position="138"/>
    </location>
</feature>
<name>A0A934VQS0_9BACT</name>
<dbReference type="InterPro" id="IPR045039">
    <property type="entry name" value="NSI-like"/>
</dbReference>
<evidence type="ECO:0000313" key="4">
    <source>
        <dbReference type="EMBL" id="MBK1876784.1"/>
    </source>
</evidence>
<gene>
    <name evidence="4" type="ORF">JIN87_07890</name>
</gene>
<proteinExistence type="predicted"/>
<comment type="caution">
    <text evidence="4">The sequence shown here is derived from an EMBL/GenBank/DDBJ whole genome shotgun (WGS) entry which is preliminary data.</text>
</comment>
<dbReference type="EMBL" id="JAENIL010000012">
    <property type="protein sequence ID" value="MBK1876784.1"/>
    <property type="molecule type" value="Genomic_DNA"/>
</dbReference>
<keyword evidence="5" id="KW-1185">Reference proteome</keyword>
<dbReference type="GO" id="GO:0005737">
    <property type="term" value="C:cytoplasm"/>
    <property type="evidence" value="ECO:0007669"/>
    <property type="project" value="TreeGrafter"/>
</dbReference>
<dbReference type="InterPro" id="IPR000182">
    <property type="entry name" value="GNAT_dom"/>
</dbReference>
<evidence type="ECO:0000259" key="3">
    <source>
        <dbReference type="PROSITE" id="PS51186"/>
    </source>
</evidence>
<dbReference type="SUPFAM" id="SSF55729">
    <property type="entry name" value="Acyl-CoA N-acyltransferases (Nat)"/>
    <property type="match status" value="1"/>
</dbReference>
<dbReference type="PANTHER" id="PTHR43626:SF4">
    <property type="entry name" value="GCN5-RELATED N-ACETYLTRANSFERASE 2, CHLOROPLASTIC"/>
    <property type="match status" value="1"/>
</dbReference>
<reference evidence="4" key="1">
    <citation type="submission" date="2021-01" db="EMBL/GenBank/DDBJ databases">
        <title>Modified the classification status of verrucomicrobia.</title>
        <authorList>
            <person name="Feng X."/>
        </authorList>
    </citation>
    <scope>NUCLEOTIDE SEQUENCE</scope>
    <source>
        <strain evidence="4">KCTC 13126</strain>
    </source>
</reference>
<dbReference type="PROSITE" id="PS51186">
    <property type="entry name" value="GNAT"/>
    <property type="match status" value="1"/>
</dbReference>
<dbReference type="PANTHER" id="PTHR43626">
    <property type="entry name" value="ACYL-COA N-ACYLTRANSFERASE"/>
    <property type="match status" value="1"/>
</dbReference>
<dbReference type="RefSeq" id="WP_200355001.1">
    <property type="nucleotide sequence ID" value="NZ_JAENIL010000012.1"/>
</dbReference>
<evidence type="ECO:0000256" key="2">
    <source>
        <dbReference type="ARBA" id="ARBA00023315"/>
    </source>
</evidence>